<evidence type="ECO:0000256" key="4">
    <source>
        <dbReference type="ARBA" id="ARBA00023136"/>
    </source>
</evidence>
<feature type="transmembrane region" description="Helical" evidence="5">
    <location>
        <begin position="71"/>
        <end position="88"/>
    </location>
</feature>
<comment type="subcellular location">
    <subcellularLocation>
        <location evidence="1">Membrane</location>
        <topology evidence="1">Multi-pass membrane protein</topology>
    </subcellularLocation>
</comment>
<comment type="caution">
    <text evidence="7">The sequence shown here is derived from an EMBL/GenBank/DDBJ whole genome shotgun (WGS) entry which is preliminary data.</text>
</comment>
<dbReference type="InterPro" id="IPR050549">
    <property type="entry name" value="MFS_Trehalose_Transporter"/>
</dbReference>
<evidence type="ECO:0000313" key="7">
    <source>
        <dbReference type="EMBL" id="KAJ8971774.1"/>
    </source>
</evidence>
<evidence type="ECO:0000256" key="3">
    <source>
        <dbReference type="ARBA" id="ARBA00022989"/>
    </source>
</evidence>
<dbReference type="InterPro" id="IPR020846">
    <property type="entry name" value="MFS_dom"/>
</dbReference>
<keyword evidence="8" id="KW-1185">Reference proteome</keyword>
<name>A0ABQ9J2Y8_9CUCU</name>
<proteinExistence type="predicted"/>
<evidence type="ECO:0000259" key="6">
    <source>
        <dbReference type="PROSITE" id="PS50850"/>
    </source>
</evidence>
<feature type="transmembrane region" description="Helical" evidence="5">
    <location>
        <begin position="128"/>
        <end position="151"/>
    </location>
</feature>
<dbReference type="Gene3D" id="1.20.1250.20">
    <property type="entry name" value="MFS general substrate transporter like domains"/>
    <property type="match status" value="1"/>
</dbReference>
<dbReference type="InterPro" id="IPR036259">
    <property type="entry name" value="MFS_trans_sf"/>
</dbReference>
<dbReference type="PANTHER" id="PTHR48021">
    <property type="match status" value="1"/>
</dbReference>
<dbReference type="Pfam" id="PF00083">
    <property type="entry name" value="Sugar_tr"/>
    <property type="match status" value="1"/>
</dbReference>
<organism evidence="7 8">
    <name type="scientific">Molorchus minor</name>
    <dbReference type="NCBI Taxonomy" id="1323400"/>
    <lineage>
        <taxon>Eukaryota</taxon>
        <taxon>Metazoa</taxon>
        <taxon>Ecdysozoa</taxon>
        <taxon>Arthropoda</taxon>
        <taxon>Hexapoda</taxon>
        <taxon>Insecta</taxon>
        <taxon>Pterygota</taxon>
        <taxon>Neoptera</taxon>
        <taxon>Endopterygota</taxon>
        <taxon>Coleoptera</taxon>
        <taxon>Polyphaga</taxon>
        <taxon>Cucujiformia</taxon>
        <taxon>Chrysomeloidea</taxon>
        <taxon>Cerambycidae</taxon>
        <taxon>Lamiinae</taxon>
        <taxon>Monochamini</taxon>
        <taxon>Molorchus</taxon>
    </lineage>
</organism>
<dbReference type="PROSITE" id="PS50850">
    <property type="entry name" value="MFS"/>
    <property type="match status" value="1"/>
</dbReference>
<reference evidence="7" key="1">
    <citation type="journal article" date="2023" name="Insect Mol. Biol.">
        <title>Genome sequencing provides insights into the evolution of gene families encoding plant cell wall-degrading enzymes in longhorned beetles.</title>
        <authorList>
            <person name="Shin N.R."/>
            <person name="Okamura Y."/>
            <person name="Kirsch R."/>
            <person name="Pauchet Y."/>
        </authorList>
    </citation>
    <scope>NUCLEOTIDE SEQUENCE</scope>
    <source>
        <strain evidence="7">MMC_N1</strain>
    </source>
</reference>
<dbReference type="SUPFAM" id="SSF103473">
    <property type="entry name" value="MFS general substrate transporter"/>
    <property type="match status" value="1"/>
</dbReference>
<feature type="transmembrane region" description="Helical" evidence="5">
    <location>
        <begin position="47"/>
        <end position="64"/>
    </location>
</feature>
<keyword evidence="3 5" id="KW-1133">Transmembrane helix</keyword>
<dbReference type="Proteomes" id="UP001162164">
    <property type="component" value="Unassembled WGS sequence"/>
</dbReference>
<keyword evidence="4 5" id="KW-0472">Membrane</keyword>
<feature type="domain" description="Major facilitator superfamily (MFS) profile" evidence="6">
    <location>
        <begin position="1"/>
        <end position="230"/>
    </location>
</feature>
<dbReference type="InterPro" id="IPR005828">
    <property type="entry name" value="MFS_sugar_transport-like"/>
</dbReference>
<feature type="transmembrane region" description="Helical" evidence="5">
    <location>
        <begin position="157"/>
        <end position="182"/>
    </location>
</feature>
<sequence>MRYPGSTLFAVSNGMTVGWTAPMIPYLISEKSHIKTTKQKAEQLESALLIGAFCGLPTTIFFTQKIGRKRSLLLASLVVLIAWIAIALGDSLIYIYVARFFSGMAGNMAFVAAPMYIAEIAAQKIRGFLSSIIYLMMLTGCLIIYCVGPYFPYYTSSIIGGCLAISELAIFSFMPESPYYLLYKNRPEEAKRSLQYFRPNANTEKEIKDISDAITRQKSERGRIKDLFCS</sequence>
<accession>A0ABQ9J2Y8</accession>
<protein>
    <recommendedName>
        <fullName evidence="6">Major facilitator superfamily (MFS) profile domain-containing protein</fullName>
    </recommendedName>
</protein>
<dbReference type="PANTHER" id="PTHR48021:SF46">
    <property type="entry name" value="MAJOR FACILITATOR SUPERFAMILY (MFS) PROFILE DOMAIN-CONTAINING PROTEIN"/>
    <property type="match status" value="1"/>
</dbReference>
<keyword evidence="2 5" id="KW-0812">Transmembrane</keyword>
<feature type="transmembrane region" description="Helical" evidence="5">
    <location>
        <begin position="7"/>
        <end position="27"/>
    </location>
</feature>
<evidence type="ECO:0000256" key="2">
    <source>
        <dbReference type="ARBA" id="ARBA00022692"/>
    </source>
</evidence>
<evidence type="ECO:0000313" key="8">
    <source>
        <dbReference type="Proteomes" id="UP001162164"/>
    </source>
</evidence>
<evidence type="ECO:0000256" key="5">
    <source>
        <dbReference type="SAM" id="Phobius"/>
    </source>
</evidence>
<gene>
    <name evidence="7" type="ORF">NQ317_004338</name>
</gene>
<feature type="transmembrane region" description="Helical" evidence="5">
    <location>
        <begin position="94"/>
        <end position="116"/>
    </location>
</feature>
<dbReference type="EMBL" id="JAPWTJ010001433">
    <property type="protein sequence ID" value="KAJ8971774.1"/>
    <property type="molecule type" value="Genomic_DNA"/>
</dbReference>
<evidence type="ECO:0000256" key="1">
    <source>
        <dbReference type="ARBA" id="ARBA00004141"/>
    </source>
</evidence>